<feature type="domain" description="DUF4174" evidence="10">
    <location>
        <begin position="127"/>
        <end position="255"/>
    </location>
</feature>
<evidence type="ECO:0000313" key="12">
    <source>
        <dbReference type="Proteomes" id="UP000261540"/>
    </source>
</evidence>
<keyword evidence="4 9" id="KW-0732">Signal</keyword>
<evidence type="ECO:0000256" key="4">
    <source>
        <dbReference type="ARBA" id="ARBA00022729"/>
    </source>
</evidence>
<evidence type="ECO:0000256" key="8">
    <source>
        <dbReference type="SAM" id="MobiDB-lite"/>
    </source>
</evidence>
<feature type="compositionally biased region" description="Basic and acidic residues" evidence="8">
    <location>
        <begin position="74"/>
        <end position="84"/>
    </location>
</feature>
<dbReference type="OrthoDB" id="9898686at2759"/>
<evidence type="ECO:0000256" key="3">
    <source>
        <dbReference type="ARBA" id="ARBA00022530"/>
    </source>
</evidence>
<feature type="compositionally biased region" description="Low complexity" evidence="8">
    <location>
        <begin position="322"/>
        <end position="366"/>
    </location>
</feature>
<dbReference type="Pfam" id="PF13778">
    <property type="entry name" value="DUF4174"/>
    <property type="match status" value="3"/>
</dbReference>
<feature type="region of interest" description="Disordered" evidence="8">
    <location>
        <begin position="322"/>
        <end position="372"/>
    </location>
</feature>
<dbReference type="GeneID" id="111856288"/>
<evidence type="ECO:0000256" key="9">
    <source>
        <dbReference type="SAM" id="SignalP"/>
    </source>
</evidence>
<feature type="compositionally biased region" description="Polar residues" evidence="8">
    <location>
        <begin position="92"/>
        <end position="101"/>
    </location>
</feature>
<dbReference type="GO" id="GO:0005604">
    <property type="term" value="C:basement membrane"/>
    <property type="evidence" value="ECO:0007669"/>
    <property type="project" value="TreeGrafter"/>
</dbReference>
<keyword evidence="3" id="KW-0272">Extracellular matrix</keyword>
<feature type="domain" description="DUF4174" evidence="10">
    <location>
        <begin position="567"/>
        <end position="701"/>
    </location>
</feature>
<feature type="region of interest" description="Disordered" evidence="8">
    <location>
        <begin position="399"/>
        <end position="565"/>
    </location>
</feature>
<dbReference type="Ensembl" id="ENSPKIT00000000761.1">
    <property type="protein sequence ID" value="ENSPKIP00000020148.1"/>
    <property type="gene ID" value="ENSPKIG00000005029.1"/>
</dbReference>
<feature type="chain" id="PRO_5017366553" description="Coiled-coil domain-containing protein 80" evidence="9">
    <location>
        <begin position="22"/>
        <end position="896"/>
    </location>
</feature>
<dbReference type="PANTHER" id="PTHR46792">
    <property type="entry name" value="COILED-COIL DOMAIN-CONTAINING PROTEIN 80"/>
    <property type="match status" value="1"/>
</dbReference>
<evidence type="ECO:0000313" key="11">
    <source>
        <dbReference type="Ensembl" id="ENSPKIP00000020148.1"/>
    </source>
</evidence>
<comment type="subcellular location">
    <subcellularLocation>
        <location evidence="1">Secreted</location>
        <location evidence="1">Extracellular space</location>
        <location evidence="1">Extracellular matrix</location>
    </subcellularLocation>
</comment>
<evidence type="ECO:0000256" key="6">
    <source>
        <dbReference type="ARBA" id="ARBA00038549"/>
    </source>
</evidence>
<name>A0A3B3RPF5_9TELE</name>
<feature type="signal peptide" evidence="9">
    <location>
        <begin position="1"/>
        <end position="21"/>
    </location>
</feature>
<comment type="similarity">
    <text evidence="5">Belongs to the CCDC80 family.</text>
</comment>
<dbReference type="GeneTree" id="ENSGT00940000164470"/>
<organism evidence="11 12">
    <name type="scientific">Paramormyrops kingsleyae</name>
    <dbReference type="NCBI Taxonomy" id="1676925"/>
    <lineage>
        <taxon>Eukaryota</taxon>
        <taxon>Metazoa</taxon>
        <taxon>Chordata</taxon>
        <taxon>Craniata</taxon>
        <taxon>Vertebrata</taxon>
        <taxon>Euteleostomi</taxon>
        <taxon>Actinopterygii</taxon>
        <taxon>Neopterygii</taxon>
        <taxon>Teleostei</taxon>
        <taxon>Osteoglossocephala</taxon>
        <taxon>Osteoglossomorpha</taxon>
        <taxon>Osteoglossiformes</taxon>
        <taxon>Mormyridae</taxon>
        <taxon>Paramormyrops</taxon>
    </lineage>
</organism>
<dbReference type="KEGG" id="pki:111856288"/>
<keyword evidence="12" id="KW-1185">Reference proteome</keyword>
<dbReference type="GO" id="GO:0010811">
    <property type="term" value="P:positive regulation of cell-substrate adhesion"/>
    <property type="evidence" value="ECO:0007669"/>
    <property type="project" value="TreeGrafter"/>
</dbReference>
<protein>
    <recommendedName>
        <fullName evidence="7">Coiled-coil domain-containing protein 80</fullName>
    </recommendedName>
</protein>
<accession>A0A3B3RPF5</accession>
<reference evidence="11" key="1">
    <citation type="submission" date="2025-08" db="UniProtKB">
        <authorList>
            <consortium name="Ensembl"/>
        </authorList>
    </citation>
    <scope>IDENTIFICATION</scope>
</reference>
<dbReference type="InterPro" id="IPR025232">
    <property type="entry name" value="DUF4174"/>
</dbReference>
<evidence type="ECO:0000256" key="1">
    <source>
        <dbReference type="ARBA" id="ARBA00004498"/>
    </source>
</evidence>
<evidence type="ECO:0000259" key="10">
    <source>
        <dbReference type="Pfam" id="PF13778"/>
    </source>
</evidence>
<dbReference type="PANTHER" id="PTHR46792:SF2">
    <property type="entry name" value="COILED-COIL DOMAIN-CONTAINING PROTEIN 80"/>
    <property type="match status" value="1"/>
</dbReference>
<comment type="subunit">
    <text evidence="6">Binds to various extracellular matrix proteins.</text>
</comment>
<feature type="region of interest" description="Disordered" evidence="8">
    <location>
        <begin position="74"/>
        <end position="126"/>
    </location>
</feature>
<dbReference type="GO" id="GO:0030198">
    <property type="term" value="P:extracellular matrix organization"/>
    <property type="evidence" value="ECO:0007669"/>
    <property type="project" value="TreeGrafter"/>
</dbReference>
<feature type="region of interest" description="Disordered" evidence="8">
    <location>
        <begin position="279"/>
        <end position="309"/>
    </location>
</feature>
<feature type="domain" description="DUF4174" evidence="10">
    <location>
        <begin position="724"/>
        <end position="856"/>
    </location>
</feature>
<proteinExistence type="inferred from homology"/>
<evidence type="ECO:0000256" key="5">
    <source>
        <dbReference type="ARBA" id="ARBA00038037"/>
    </source>
</evidence>
<feature type="compositionally biased region" description="Basic and acidic residues" evidence="8">
    <location>
        <begin position="423"/>
        <end position="434"/>
    </location>
</feature>
<evidence type="ECO:0000256" key="7">
    <source>
        <dbReference type="ARBA" id="ARBA00039956"/>
    </source>
</evidence>
<reference evidence="11" key="2">
    <citation type="submission" date="2025-09" db="UniProtKB">
        <authorList>
            <consortium name="Ensembl"/>
        </authorList>
    </citation>
    <scope>IDENTIFICATION</scope>
</reference>
<feature type="compositionally biased region" description="Basic and acidic residues" evidence="8">
    <location>
        <begin position="507"/>
        <end position="552"/>
    </location>
</feature>
<sequence length="896" mass="101843">MKGIFAISVGLLFLAWTGVASENNATDRNAKPFLNARKYMPRLTSNTQAKRIVNGNVPSISGTDVRLVELQGDHHHPAHRERNGLLKRRQNNQRNLSQTEMVQDEARPGVHPRQTQMPSSNRSPSVLANFAGKNRVLVISAPHASDGYFRLMMSLLKPDVYCELAERHVQQVVLFHQEGEMEGKVRRITNEGKIIEESLDTALIPRLMNFLKLEKGKFGMVLLRKTLQVEERYPYPVRLEAMYEVIDRAPVRKLEKVRQRGFVQKCKEAGVEGQVIESDVMGTPNSDPQVGVPAERKPQKKPTPRPVQTTVLPTTTFKMTTTSTTTTTTTTAATTTTTTRPTTTTVPTTTTTTTAPPDTTISASTPEPTKAPRINHRISASRAKGDSELQPLTRDLVKGRSKPRATPYPTHPLDYYTKAYTGRHGDNPADKKNYNNENAGVTIMKPRQTKTKQQKTLSAGTVRTNKYEDTYTESRPTVGHPDNTEVESVTAKKNKNKDNTEKKRKGDKTEKSVKKDRAEKKAKAPKDGKGESLTKKTEKQAPKNQEKDEIKKSSKKPPPSKGVLTSFMDYFESRRRLLLITSPTEEHRMYVQQRDEYLENVCEMAIRKLSVITIFGNLENSTMKIDHYQLEHDKPMKGLRKGELVNQDLIAELRKGFGMTDNEFFMVLTDFDMKVKQYYEVPISMKAVFDYIDTFTSRIQEMEQQRRDGVMCKKEDKTRSLENFLSRFRWRRRIFIISAPSGEEWAYQQQLQALSSQGCNLGLRHMSILKLMGVDPVDMGGVLELHAINGSATVEREGLSASLVRDIRNYFQISPEYFSMLLVGKDGNVKSWYPSPMWSMAIIYDMVDSMQLRRQEMAIQQSLGMRCPEEEYGGYGYHNQGYHDGYQDGYHQGYGY</sequence>
<feature type="compositionally biased region" description="Polar residues" evidence="8">
    <location>
        <begin position="113"/>
        <end position="126"/>
    </location>
</feature>
<evidence type="ECO:0000256" key="2">
    <source>
        <dbReference type="ARBA" id="ARBA00022525"/>
    </source>
</evidence>
<dbReference type="RefSeq" id="XP_023691894.1">
    <property type="nucleotide sequence ID" value="XM_023836126.2"/>
</dbReference>
<keyword evidence="2" id="KW-0964">Secreted</keyword>
<dbReference type="STRING" id="1676925.ENSPKIP00000020148"/>
<dbReference type="AlphaFoldDB" id="A0A3B3RPF5"/>
<dbReference type="Proteomes" id="UP000261540">
    <property type="component" value="Unplaced"/>
</dbReference>